<keyword evidence="3" id="KW-1185">Reference proteome</keyword>
<name>A0ABX8XLY5_9ACTN</name>
<dbReference type="EMBL" id="CP080647">
    <property type="protein sequence ID" value="QYX76356.1"/>
    <property type="molecule type" value="Genomic_DNA"/>
</dbReference>
<dbReference type="RefSeq" id="WP_220645477.1">
    <property type="nucleotide sequence ID" value="NZ_CP080647.1"/>
</dbReference>
<organism evidence="2 3">
    <name type="scientific">Streptomyces akebiae</name>
    <dbReference type="NCBI Taxonomy" id="2865673"/>
    <lineage>
        <taxon>Bacteria</taxon>
        <taxon>Bacillati</taxon>
        <taxon>Actinomycetota</taxon>
        <taxon>Actinomycetes</taxon>
        <taxon>Kitasatosporales</taxon>
        <taxon>Streptomycetaceae</taxon>
        <taxon>Streptomyces</taxon>
    </lineage>
</organism>
<proteinExistence type="predicted"/>
<evidence type="ECO:0000313" key="3">
    <source>
        <dbReference type="Proteomes" id="UP000827138"/>
    </source>
</evidence>
<dbReference type="InterPro" id="IPR057727">
    <property type="entry name" value="WCX_dom"/>
</dbReference>
<accession>A0ABX8XLY5</accession>
<evidence type="ECO:0000259" key="1">
    <source>
        <dbReference type="Pfam" id="PF25583"/>
    </source>
</evidence>
<sequence>MEALVRLAPGVTVPRAVPVDGSPGEGRWTTARVPVESVEHAHGEFPRLGTDIGVLEPADPRHRIVRTVAELAERYGNVAGNGGD</sequence>
<protein>
    <recommendedName>
        <fullName evidence="1">WCX domain-containing protein</fullName>
    </recommendedName>
</protein>
<dbReference type="Pfam" id="PF25583">
    <property type="entry name" value="WCX"/>
    <property type="match status" value="1"/>
</dbReference>
<dbReference type="Proteomes" id="UP000827138">
    <property type="component" value="Chromosome"/>
</dbReference>
<feature type="domain" description="WCX" evidence="1">
    <location>
        <begin position="19"/>
        <end position="72"/>
    </location>
</feature>
<gene>
    <name evidence="2" type="ORF">K1J60_07395</name>
</gene>
<evidence type="ECO:0000313" key="2">
    <source>
        <dbReference type="EMBL" id="QYX76356.1"/>
    </source>
</evidence>
<reference evidence="2 3" key="1">
    <citation type="submission" date="2021-08" db="EMBL/GenBank/DDBJ databases">
        <authorList>
            <person name="Ping M."/>
        </authorList>
    </citation>
    <scope>NUCLEOTIDE SEQUENCE [LARGE SCALE GENOMIC DNA]</scope>
    <source>
        <strain evidence="2 3">MG28</strain>
    </source>
</reference>